<dbReference type="InterPro" id="IPR000540">
    <property type="entry name" value="Flag_MotA_CS"/>
</dbReference>
<dbReference type="InterPro" id="IPR002898">
    <property type="entry name" value="MotA_ExbB_proton_chnl"/>
</dbReference>
<name>A0A5B8XST3_9DELT</name>
<comment type="subcellular location">
    <subcellularLocation>
        <location evidence="1">Cell membrane</location>
        <topology evidence="1">Multi-pass membrane protein</topology>
    </subcellularLocation>
</comment>
<dbReference type="EMBL" id="CP042467">
    <property type="protein sequence ID" value="QED28624.1"/>
    <property type="molecule type" value="Genomic_DNA"/>
</dbReference>
<dbReference type="GO" id="GO:0006935">
    <property type="term" value="P:chemotaxis"/>
    <property type="evidence" value="ECO:0007669"/>
    <property type="project" value="InterPro"/>
</dbReference>
<evidence type="ECO:0000256" key="7">
    <source>
        <dbReference type="ARBA" id="ARBA00023136"/>
    </source>
</evidence>
<evidence type="ECO:0000313" key="10">
    <source>
        <dbReference type="EMBL" id="QED28624.1"/>
    </source>
</evidence>
<comment type="similarity">
    <text evidence="2">Belongs to the MotA family.</text>
</comment>
<dbReference type="PROSITE" id="PS01307">
    <property type="entry name" value="MOTA"/>
    <property type="match status" value="1"/>
</dbReference>
<feature type="transmembrane region" description="Helical" evidence="8">
    <location>
        <begin position="147"/>
        <end position="168"/>
    </location>
</feature>
<reference evidence="10 11" key="1">
    <citation type="submission" date="2019-08" db="EMBL/GenBank/DDBJ databases">
        <authorList>
            <person name="Liang Q."/>
        </authorList>
    </citation>
    <scope>NUCLEOTIDE SEQUENCE [LARGE SCALE GENOMIC DNA]</scope>
    <source>
        <strain evidence="10 11">V1718</strain>
    </source>
</reference>
<accession>A0A5B8XST3</accession>
<dbReference type="PANTHER" id="PTHR30433:SF2">
    <property type="entry name" value="MOTILITY PROTEIN A"/>
    <property type="match status" value="1"/>
</dbReference>
<evidence type="ECO:0000259" key="9">
    <source>
        <dbReference type="Pfam" id="PF01618"/>
    </source>
</evidence>
<evidence type="ECO:0000256" key="4">
    <source>
        <dbReference type="ARBA" id="ARBA00022475"/>
    </source>
</evidence>
<keyword evidence="11" id="KW-1185">Reference proteome</keyword>
<dbReference type="KEGG" id="bbae:FRD01_15555"/>
<keyword evidence="3" id="KW-0813">Transport</keyword>
<evidence type="ECO:0000256" key="2">
    <source>
        <dbReference type="ARBA" id="ARBA00008038"/>
    </source>
</evidence>
<dbReference type="Pfam" id="PF01618">
    <property type="entry name" value="MotA_ExbB"/>
    <property type="match status" value="1"/>
</dbReference>
<evidence type="ECO:0000313" key="11">
    <source>
        <dbReference type="Proteomes" id="UP000321595"/>
    </source>
</evidence>
<feature type="transmembrane region" description="Helical" evidence="8">
    <location>
        <begin position="35"/>
        <end position="53"/>
    </location>
</feature>
<dbReference type="PANTHER" id="PTHR30433">
    <property type="entry name" value="CHEMOTAXIS PROTEIN MOTA"/>
    <property type="match status" value="1"/>
</dbReference>
<dbReference type="OrthoDB" id="9806929at2"/>
<feature type="transmembrane region" description="Helical" evidence="8">
    <location>
        <begin position="180"/>
        <end position="199"/>
    </location>
</feature>
<sequence>MDFATIIGLVVAFGLIIGSILVGGSLMAFVDVPSLLIVLGGTGGVALISFPLAQVLESFKVAVNVFKYPLPNIKDQNQKFLEFAEATRRDGILALEGAISSIEDPFMRRGLQLLVDGVDAEKIEAMLWDELDGVASRHRRGAQTFEALGAAAPALGLVGTLIGLVQMLQAMDDPSSIGPAMAVALLTTFYGALFANVVFNPIAGKLRVRHDEEQLGRQLVIKGLLGIARGENPRILGQQLEADLAPSMRSKED</sequence>
<keyword evidence="4" id="KW-1003">Cell membrane</keyword>
<dbReference type="InterPro" id="IPR047055">
    <property type="entry name" value="MotA-like"/>
</dbReference>
<feature type="domain" description="MotA/TolQ/ExbB proton channel" evidence="9">
    <location>
        <begin position="100"/>
        <end position="214"/>
    </location>
</feature>
<proteinExistence type="inferred from homology"/>
<feature type="transmembrane region" description="Helical" evidence="8">
    <location>
        <begin position="7"/>
        <end position="29"/>
    </location>
</feature>
<organism evidence="10 11">
    <name type="scientific">Microvenator marinus</name>
    <dbReference type="NCBI Taxonomy" id="2600177"/>
    <lineage>
        <taxon>Bacteria</taxon>
        <taxon>Deltaproteobacteria</taxon>
        <taxon>Bradymonadales</taxon>
        <taxon>Microvenatoraceae</taxon>
        <taxon>Microvenator</taxon>
    </lineage>
</organism>
<dbReference type="Proteomes" id="UP000321595">
    <property type="component" value="Chromosome"/>
</dbReference>
<evidence type="ECO:0000256" key="6">
    <source>
        <dbReference type="ARBA" id="ARBA00022989"/>
    </source>
</evidence>
<keyword evidence="5 8" id="KW-0812">Transmembrane</keyword>
<dbReference type="AlphaFoldDB" id="A0A5B8XST3"/>
<evidence type="ECO:0000256" key="1">
    <source>
        <dbReference type="ARBA" id="ARBA00004651"/>
    </source>
</evidence>
<keyword evidence="7 8" id="KW-0472">Membrane</keyword>
<dbReference type="GO" id="GO:0005886">
    <property type="term" value="C:plasma membrane"/>
    <property type="evidence" value="ECO:0007669"/>
    <property type="project" value="UniProtKB-SubCell"/>
</dbReference>
<dbReference type="GO" id="GO:0071978">
    <property type="term" value="P:bacterial-type flagellum-dependent swarming motility"/>
    <property type="evidence" value="ECO:0007669"/>
    <property type="project" value="InterPro"/>
</dbReference>
<evidence type="ECO:0000256" key="8">
    <source>
        <dbReference type="SAM" id="Phobius"/>
    </source>
</evidence>
<dbReference type="RefSeq" id="WP_146961221.1">
    <property type="nucleotide sequence ID" value="NZ_CP042467.1"/>
</dbReference>
<evidence type="ECO:0000256" key="5">
    <source>
        <dbReference type="ARBA" id="ARBA00022692"/>
    </source>
</evidence>
<evidence type="ECO:0000256" key="3">
    <source>
        <dbReference type="ARBA" id="ARBA00022448"/>
    </source>
</evidence>
<gene>
    <name evidence="10" type="ORF">FRD01_15555</name>
</gene>
<protein>
    <submittedName>
        <fullName evidence="10">Motility protein A</fullName>
    </submittedName>
</protein>
<keyword evidence="6 8" id="KW-1133">Transmembrane helix</keyword>